<accession>A0A919LEV9</accession>
<reference evidence="2" key="1">
    <citation type="submission" date="2020-09" db="EMBL/GenBank/DDBJ databases">
        <title>Whole genome shotgun sequence of Streptomyces xanthophaeus NBRC 12829.</title>
        <authorList>
            <person name="Komaki H."/>
            <person name="Tamura T."/>
        </authorList>
    </citation>
    <scope>NUCLEOTIDE SEQUENCE</scope>
    <source>
        <strain evidence="2">NBRC 12829</strain>
    </source>
</reference>
<dbReference type="EMBL" id="BNEE01000006">
    <property type="protein sequence ID" value="GHI85142.1"/>
    <property type="molecule type" value="Genomic_DNA"/>
</dbReference>
<proteinExistence type="predicted"/>
<dbReference type="Gene3D" id="2.60.40.10">
    <property type="entry name" value="Immunoglobulins"/>
    <property type="match status" value="1"/>
</dbReference>
<evidence type="ECO:0000313" key="3">
    <source>
        <dbReference type="Proteomes" id="UP000600026"/>
    </source>
</evidence>
<dbReference type="Proteomes" id="UP000600026">
    <property type="component" value="Unassembled WGS sequence"/>
</dbReference>
<evidence type="ECO:0000313" key="2">
    <source>
        <dbReference type="EMBL" id="GHI85142.1"/>
    </source>
</evidence>
<organism evidence="2 3">
    <name type="scientific">Streptomyces xanthophaeus</name>
    <dbReference type="NCBI Taxonomy" id="67385"/>
    <lineage>
        <taxon>Bacteria</taxon>
        <taxon>Bacillati</taxon>
        <taxon>Actinomycetota</taxon>
        <taxon>Actinomycetes</taxon>
        <taxon>Kitasatosporales</taxon>
        <taxon>Streptomycetaceae</taxon>
        <taxon>Streptomyces</taxon>
    </lineage>
</organism>
<feature type="compositionally biased region" description="Polar residues" evidence="1">
    <location>
        <begin position="1"/>
        <end position="11"/>
    </location>
</feature>
<evidence type="ECO:0000256" key="1">
    <source>
        <dbReference type="SAM" id="MobiDB-lite"/>
    </source>
</evidence>
<sequence>MSVSVSVSGNAGQAAAPAAPERKCTLPAGLTEISGLAMSTRHPGVFYAVNDSGNTNQVFAVECSGPTGQLRATLTVTGTSNTDWEALSVGRDPAGRPVILVGDIGDNFSGRAELTVHSFPEPDTLANAAVTPATYRLAYSDGRHDAESLLTDPVTGQWYIASKLIGATGQLYKAPLPPQTGQLNTLTPVRPGPVFATDGAFSPTGKSYTLRSGGPLGANTASVYDAATGAKLADVALPAQPQGEIVTYADCATLLVGSENDNQIWRVPLPAEAAPGCDVTTPPPTGDLKLANPGPQTCKFNQSCTIQLTATGGKPPVRHTASGLPWGLTLDAATGRITGRPWGSGTVQITATATDTTGASATATFPLTLTWF</sequence>
<dbReference type="GO" id="GO:0016020">
    <property type="term" value="C:membrane"/>
    <property type="evidence" value="ECO:0007669"/>
    <property type="project" value="InterPro"/>
</dbReference>
<dbReference type="AlphaFoldDB" id="A0A919LEV9"/>
<name>A0A919LEV9_9ACTN</name>
<keyword evidence="3" id="KW-1185">Reference proteome</keyword>
<dbReference type="GO" id="GO:0005975">
    <property type="term" value="P:carbohydrate metabolic process"/>
    <property type="evidence" value="ECO:0007669"/>
    <property type="project" value="UniProtKB-ARBA"/>
</dbReference>
<feature type="region of interest" description="Disordered" evidence="1">
    <location>
        <begin position="1"/>
        <end position="21"/>
    </location>
</feature>
<dbReference type="GO" id="GO:0005509">
    <property type="term" value="F:calcium ion binding"/>
    <property type="evidence" value="ECO:0007669"/>
    <property type="project" value="InterPro"/>
</dbReference>
<gene>
    <name evidence="2" type="ORF">Sxan_25060</name>
</gene>
<protein>
    <submittedName>
        <fullName evidence="2">Uncharacterized protein</fullName>
    </submittedName>
</protein>
<dbReference type="Pfam" id="PF05345">
    <property type="entry name" value="He_PIG"/>
    <property type="match status" value="1"/>
</dbReference>
<comment type="caution">
    <text evidence="2">The sequence shown here is derived from an EMBL/GenBank/DDBJ whole genome shotgun (WGS) entry which is preliminary data.</text>
</comment>
<dbReference type="SUPFAM" id="SSF63829">
    <property type="entry name" value="Calcium-dependent phosphotriesterase"/>
    <property type="match status" value="1"/>
</dbReference>
<dbReference type="InterPro" id="IPR013783">
    <property type="entry name" value="Ig-like_fold"/>
</dbReference>
<dbReference type="InterPro" id="IPR015919">
    <property type="entry name" value="Cadherin-like_sf"/>
</dbReference>
<dbReference type="SUPFAM" id="SSF49313">
    <property type="entry name" value="Cadherin-like"/>
    <property type="match status" value="1"/>
</dbReference>